<dbReference type="STRING" id="641147.HMPREF9021_01768"/>
<dbReference type="EMBL" id="ADCY02000035">
    <property type="protein sequence ID" value="EFG30481.2"/>
    <property type="molecule type" value="Genomic_DNA"/>
</dbReference>
<dbReference type="AlphaFoldDB" id="V9HBE9"/>
<keyword evidence="2" id="KW-1185">Reference proteome</keyword>
<comment type="caution">
    <text evidence="1">The sequence shown here is derived from an EMBL/GenBank/DDBJ whole genome shotgun (WGS) entry which is preliminary data.</text>
</comment>
<reference evidence="1 2" key="1">
    <citation type="submission" date="2010-03" db="EMBL/GenBank/DDBJ databases">
        <authorList>
            <consortium name="The Broad Institute Genome Sequencing Platform"/>
            <person name="Ward D."/>
            <person name="Earl A."/>
            <person name="Feldgarden M."/>
            <person name="Gevers D."/>
            <person name="Young S."/>
            <person name="Zeng Q."/>
            <person name="Koehrsen M."/>
            <person name="Alvarado L."/>
            <person name="Berlin A.M."/>
            <person name="Borenstein D."/>
            <person name="Chapman S.B."/>
            <person name="Chen Z."/>
            <person name="Engels R."/>
            <person name="Freedman E."/>
            <person name="Gellesch M."/>
            <person name="Goldberg J."/>
            <person name="Griggs A."/>
            <person name="Gujja S."/>
            <person name="Heilman E.R."/>
            <person name="Heiman D.I."/>
            <person name="Hepburn T.A."/>
            <person name="Howarth C."/>
            <person name="Jen D."/>
            <person name="Larson L."/>
            <person name="Mehta T."/>
            <person name="Park D."/>
            <person name="Pearson M."/>
            <person name="Richards J."/>
            <person name="Roberts A."/>
            <person name="Saif S."/>
            <person name="Shea T.D."/>
            <person name="Shenoy N."/>
            <person name="Sisk P."/>
            <person name="Stolte C."/>
            <person name="Sykes S.N."/>
            <person name="Walk T."/>
            <person name="White J."/>
            <person name="Yandava C."/>
            <person name="Izard J."/>
            <person name="Baranova O.V."/>
            <person name="Blanton J.M."/>
            <person name="Tanner A.C."/>
            <person name="Dewhirst F."/>
            <person name="Haas B."/>
            <person name="Nusbaum C."/>
            <person name="Birren B."/>
        </authorList>
    </citation>
    <scope>NUCLEOTIDE SEQUENCE [LARGE SCALE GENOMIC DNA]</scope>
    <source>
        <strain evidence="1 2">ATCC 29453</strain>
    </source>
</reference>
<dbReference type="KEGG" id="smur:BWP33_08320"/>
<sequence length="155" mass="17732">MLTQIPHAINKSSRLLTLRHPNAVDVWVYRKIFTRQNPETLGGALVLSNEDEDEYELIKIGEGKMLFLGRISGSDFAVNTLDYGENDVVAYIVPLNENEFEPKNDDRIIWIGHGFAKHYQIHDTASSIQMPMARMTVFHLQPLEQPFDFENGDIT</sequence>
<protein>
    <submittedName>
        <fullName evidence="1">Uncharacterized protein</fullName>
    </submittedName>
</protein>
<reference evidence="1 2" key="2">
    <citation type="submission" date="2011-10" db="EMBL/GenBank/DDBJ databases">
        <title>The Genome Sequence of Simonsiella muelleri ATCC 29453.</title>
        <authorList>
            <consortium name="The Broad Institute Genome Sequencing Platform"/>
            <consortium name="The Broad Institute Genome Sequencing Center for Infectious Disease"/>
            <person name="Earl A."/>
            <person name="Ward D."/>
            <person name="Feldgarden M."/>
            <person name="Gevers D."/>
            <person name="Izard J."/>
            <person name="Baranova O.V."/>
            <person name="Blanton J.M."/>
            <person name="Tanner A.C."/>
            <person name="Dewhirst F."/>
            <person name="Young S.K."/>
            <person name="Zeng Q."/>
            <person name="Gargeya S."/>
            <person name="Fitzgerald M."/>
            <person name="Haas B."/>
            <person name="Abouelleil A."/>
            <person name="Alvarado L."/>
            <person name="Arachchi H.M."/>
            <person name="Berlin A."/>
            <person name="Brown A."/>
            <person name="Chapman S.B."/>
            <person name="Chen Z."/>
            <person name="Dunbar C."/>
            <person name="Freedman E."/>
            <person name="Gearin G."/>
            <person name="Goldberg J."/>
            <person name="Griggs A."/>
            <person name="Gujja S."/>
            <person name="Heiman D."/>
            <person name="Howarth C."/>
            <person name="Larson L."/>
            <person name="Lui A."/>
            <person name="MacDonald P.J.P."/>
            <person name="Montmayeur A."/>
            <person name="Murphy C."/>
            <person name="Neiman D."/>
            <person name="Pearson M."/>
            <person name="Priest M."/>
            <person name="Roberts A."/>
            <person name="Saif S."/>
            <person name="Shea T."/>
            <person name="Shenoy N."/>
            <person name="Sisk P."/>
            <person name="Stolte C."/>
            <person name="Sykes S."/>
            <person name="Wortman J."/>
            <person name="Nusbaum C."/>
            <person name="Birren B."/>
        </authorList>
    </citation>
    <scope>NUCLEOTIDE SEQUENCE [LARGE SCALE GENOMIC DNA]</scope>
    <source>
        <strain evidence="1 2">ATCC 29453</strain>
    </source>
</reference>
<dbReference type="eggNOG" id="ENOG502ZH4U">
    <property type="taxonomic scope" value="Bacteria"/>
</dbReference>
<organism evidence="1 2">
    <name type="scientific">Simonsiella muelleri ATCC 29453</name>
    <dbReference type="NCBI Taxonomy" id="641147"/>
    <lineage>
        <taxon>Bacteria</taxon>
        <taxon>Pseudomonadati</taxon>
        <taxon>Pseudomonadota</taxon>
        <taxon>Betaproteobacteria</taxon>
        <taxon>Neisseriales</taxon>
        <taxon>Neisseriaceae</taxon>
        <taxon>Simonsiella</taxon>
    </lineage>
</organism>
<gene>
    <name evidence="1" type="ORF">HMPREF9021_01768</name>
</gene>
<name>V9HBE9_9NEIS</name>
<evidence type="ECO:0000313" key="1">
    <source>
        <dbReference type="EMBL" id="EFG30481.2"/>
    </source>
</evidence>
<proteinExistence type="predicted"/>
<dbReference type="Proteomes" id="UP000017813">
    <property type="component" value="Unassembled WGS sequence"/>
</dbReference>
<dbReference type="HOGENOM" id="CLU_1694334_0_0_4"/>
<evidence type="ECO:0000313" key="2">
    <source>
        <dbReference type="Proteomes" id="UP000017813"/>
    </source>
</evidence>
<accession>V9HBE9</accession>